<feature type="region of interest" description="Disordered" evidence="1">
    <location>
        <begin position="1"/>
        <end position="41"/>
    </location>
</feature>
<dbReference type="OrthoDB" id="3156934at2759"/>
<dbReference type="Proteomes" id="UP000807306">
    <property type="component" value="Unassembled WGS sequence"/>
</dbReference>
<comment type="caution">
    <text evidence="3">The sequence shown here is derived from an EMBL/GenBank/DDBJ whole genome shotgun (WGS) entry which is preliminary data.</text>
</comment>
<dbReference type="InterPro" id="IPR001810">
    <property type="entry name" value="F-box_dom"/>
</dbReference>
<proteinExistence type="predicted"/>
<reference evidence="3" key="1">
    <citation type="submission" date="2020-11" db="EMBL/GenBank/DDBJ databases">
        <authorList>
            <consortium name="DOE Joint Genome Institute"/>
            <person name="Ahrendt S."/>
            <person name="Riley R."/>
            <person name="Andreopoulos W."/>
            <person name="Labutti K."/>
            <person name="Pangilinan J."/>
            <person name="Ruiz-Duenas F.J."/>
            <person name="Barrasa J.M."/>
            <person name="Sanchez-Garcia M."/>
            <person name="Camarero S."/>
            <person name="Miyauchi S."/>
            <person name="Serrano A."/>
            <person name="Linde D."/>
            <person name="Babiker R."/>
            <person name="Drula E."/>
            <person name="Ayuso-Fernandez I."/>
            <person name="Pacheco R."/>
            <person name="Padilla G."/>
            <person name="Ferreira P."/>
            <person name="Barriuso J."/>
            <person name="Kellner H."/>
            <person name="Castanera R."/>
            <person name="Alfaro M."/>
            <person name="Ramirez L."/>
            <person name="Pisabarro A.G."/>
            <person name="Kuo A."/>
            <person name="Tritt A."/>
            <person name="Lipzen A."/>
            <person name="He G."/>
            <person name="Yan M."/>
            <person name="Ng V."/>
            <person name="Cullen D."/>
            <person name="Martin F."/>
            <person name="Rosso M.-N."/>
            <person name="Henrissat B."/>
            <person name="Hibbett D."/>
            <person name="Martinez A.T."/>
            <person name="Grigoriev I.V."/>
        </authorList>
    </citation>
    <scope>NUCLEOTIDE SEQUENCE</scope>
    <source>
        <strain evidence="3">CBS 506.95</strain>
    </source>
</reference>
<feature type="domain" description="F-box" evidence="2">
    <location>
        <begin position="48"/>
        <end position="107"/>
    </location>
</feature>
<sequence>MPPRRRQKTRSQPQKQTNEVVTSQSTETSICSGQKNDPNHQAKTDASILRLPADVLLEIFLLVRDISKRHAIDGAVVVGHEWLRISHVCHLWRDVALRAPQLWSNIIIPARGPFRWSQEMLERSGHAVLKAYIDMEAENMLSTRKLIAQDRVLNQLATQLPRVQELTIRRSSAAFLKSTFIPSRRAMPELRVLRLAVDLPREFGPSFPSSEPFELTDRILEAPSLQQLWLDDCRVEFSSIFLTRLTHLYLRNMTSSKAASFLEALSNMPALQSLDFDHCCSLDLAAATKSTHVDLPFLNYLHMGASMEDVAIFLSTIRVSPGLTLHMYAFYDDDEHVDHQIADYVKITKNLPPYLEPPSDSPNLVQQQCWQSYRYYKYRDCEFQVQAYRKPISQEDMLNVNNKAAFDATFTWDCLGTDDHSPEEDRQLIGGIFRQIFDASPVSSITVVQVIGGLDITAQAWAQTFGAITTLTSIMVGMEVVTFFESLSYGCCSNQSSSALENIPFLALDSITVIAAYCPHRPCKLSEPKLHLRDLDFQLLQDLRNAFEAQERLSPHQHLPDMAKKTLLQNLRARTQMGLMLKQLTFIDCPKIPLSTVKKFGSIVDNISQLSKKIDFHPVLSSSVHCEDSGEFGETSDSSDSDSD</sequence>
<protein>
    <recommendedName>
        <fullName evidence="2">F-box domain-containing protein</fullName>
    </recommendedName>
</protein>
<dbReference type="AlphaFoldDB" id="A0A9P6EAF5"/>
<dbReference type="EMBL" id="MU157886">
    <property type="protein sequence ID" value="KAF9525264.1"/>
    <property type="molecule type" value="Genomic_DNA"/>
</dbReference>
<dbReference type="Gene3D" id="3.80.10.10">
    <property type="entry name" value="Ribonuclease Inhibitor"/>
    <property type="match status" value="1"/>
</dbReference>
<dbReference type="Pfam" id="PF12937">
    <property type="entry name" value="F-box-like"/>
    <property type="match status" value="1"/>
</dbReference>
<dbReference type="SUPFAM" id="SSF52047">
    <property type="entry name" value="RNI-like"/>
    <property type="match status" value="1"/>
</dbReference>
<accession>A0A9P6EAF5</accession>
<name>A0A9P6EAF5_9AGAR</name>
<evidence type="ECO:0000313" key="3">
    <source>
        <dbReference type="EMBL" id="KAF9525264.1"/>
    </source>
</evidence>
<evidence type="ECO:0000256" key="1">
    <source>
        <dbReference type="SAM" id="MobiDB-lite"/>
    </source>
</evidence>
<dbReference type="Gene3D" id="1.20.1280.50">
    <property type="match status" value="1"/>
</dbReference>
<dbReference type="InterPro" id="IPR032675">
    <property type="entry name" value="LRR_dom_sf"/>
</dbReference>
<evidence type="ECO:0000313" key="4">
    <source>
        <dbReference type="Proteomes" id="UP000807306"/>
    </source>
</evidence>
<dbReference type="PANTHER" id="PTHR38926">
    <property type="entry name" value="F-BOX DOMAIN CONTAINING PROTEIN, EXPRESSED"/>
    <property type="match status" value="1"/>
</dbReference>
<keyword evidence="4" id="KW-1185">Reference proteome</keyword>
<gene>
    <name evidence="3" type="ORF">CPB83DRAFT_897136</name>
</gene>
<dbReference type="PANTHER" id="PTHR38926:SF5">
    <property type="entry name" value="F-BOX AND LEUCINE-RICH REPEAT PROTEIN 6"/>
    <property type="match status" value="1"/>
</dbReference>
<evidence type="ECO:0000259" key="2">
    <source>
        <dbReference type="Pfam" id="PF12937"/>
    </source>
</evidence>
<organism evidence="3 4">
    <name type="scientific">Crepidotus variabilis</name>
    <dbReference type="NCBI Taxonomy" id="179855"/>
    <lineage>
        <taxon>Eukaryota</taxon>
        <taxon>Fungi</taxon>
        <taxon>Dikarya</taxon>
        <taxon>Basidiomycota</taxon>
        <taxon>Agaricomycotina</taxon>
        <taxon>Agaricomycetes</taxon>
        <taxon>Agaricomycetidae</taxon>
        <taxon>Agaricales</taxon>
        <taxon>Agaricineae</taxon>
        <taxon>Crepidotaceae</taxon>
        <taxon>Crepidotus</taxon>
    </lineage>
</organism>
<feature type="compositionally biased region" description="Polar residues" evidence="1">
    <location>
        <begin position="10"/>
        <end position="36"/>
    </location>
</feature>